<dbReference type="PANTHER" id="PTHR30619">
    <property type="entry name" value="DNA INTERNALIZATION/COMPETENCE PROTEIN COMEC/REC2"/>
    <property type="match status" value="1"/>
</dbReference>
<dbReference type="Pfam" id="PF00753">
    <property type="entry name" value="Lactamase_B"/>
    <property type="match status" value="1"/>
</dbReference>
<evidence type="ECO:0000259" key="7">
    <source>
        <dbReference type="SMART" id="SM00849"/>
    </source>
</evidence>
<dbReference type="Pfam" id="PF13567">
    <property type="entry name" value="DUF4131"/>
    <property type="match status" value="1"/>
</dbReference>
<dbReference type="InterPro" id="IPR025405">
    <property type="entry name" value="DUF4131"/>
</dbReference>
<feature type="transmembrane region" description="Helical" evidence="6">
    <location>
        <begin position="260"/>
        <end position="285"/>
    </location>
</feature>
<organism evidence="8 9">
    <name type="scientific">Alcanivorax jadensis T9</name>
    <dbReference type="NCBI Taxonomy" id="1177181"/>
    <lineage>
        <taxon>Bacteria</taxon>
        <taxon>Pseudomonadati</taxon>
        <taxon>Pseudomonadota</taxon>
        <taxon>Gammaproteobacteria</taxon>
        <taxon>Oceanospirillales</taxon>
        <taxon>Alcanivoracaceae</taxon>
        <taxon>Alcanivorax</taxon>
    </lineage>
</organism>
<dbReference type="InterPro" id="IPR004477">
    <property type="entry name" value="ComEC_N"/>
</dbReference>
<feature type="transmembrane region" description="Helical" evidence="6">
    <location>
        <begin position="6"/>
        <end position="33"/>
    </location>
</feature>
<keyword evidence="4 6" id="KW-1133">Transmembrane helix</keyword>
<dbReference type="NCBIfam" id="TIGR00361">
    <property type="entry name" value="ComEC_Rec2"/>
    <property type="match status" value="1"/>
</dbReference>
<feature type="domain" description="Metallo-beta-lactamase" evidence="7">
    <location>
        <begin position="501"/>
        <end position="677"/>
    </location>
</feature>
<dbReference type="InterPro" id="IPR035681">
    <property type="entry name" value="ComA-like_MBL"/>
</dbReference>
<dbReference type="EMBL" id="ARXU01000005">
    <property type="protein sequence ID" value="KGD61341.1"/>
    <property type="molecule type" value="Genomic_DNA"/>
</dbReference>
<comment type="subcellular location">
    <subcellularLocation>
        <location evidence="1">Cell membrane</location>
        <topology evidence="1">Multi-pass membrane protein</topology>
    </subcellularLocation>
</comment>
<keyword evidence="9" id="KW-1185">Reference proteome</keyword>
<keyword evidence="5 6" id="KW-0472">Membrane</keyword>
<feature type="transmembrane region" description="Helical" evidence="6">
    <location>
        <begin position="228"/>
        <end position="248"/>
    </location>
</feature>
<dbReference type="Proteomes" id="UP000029443">
    <property type="component" value="Unassembled WGS sequence"/>
</dbReference>
<evidence type="ECO:0000256" key="5">
    <source>
        <dbReference type="ARBA" id="ARBA00023136"/>
    </source>
</evidence>
<accession>A0ABR4WD02</accession>
<feature type="transmembrane region" description="Helical" evidence="6">
    <location>
        <begin position="323"/>
        <end position="354"/>
    </location>
</feature>
<gene>
    <name evidence="8" type="ORF">T9A_01790</name>
</gene>
<dbReference type="Pfam" id="PF03772">
    <property type="entry name" value="Competence"/>
    <property type="match status" value="1"/>
</dbReference>
<feature type="transmembrane region" description="Helical" evidence="6">
    <location>
        <begin position="387"/>
        <end position="407"/>
    </location>
</feature>
<dbReference type="RefSeq" id="WP_035247295.1">
    <property type="nucleotide sequence ID" value="NZ_ARXU01000005.1"/>
</dbReference>
<keyword evidence="3 6" id="KW-0812">Transmembrane</keyword>
<evidence type="ECO:0000313" key="9">
    <source>
        <dbReference type="Proteomes" id="UP000029443"/>
    </source>
</evidence>
<sequence length="741" mass="81021">MRLWCLSAALAAACWLGLLWPLLVLVVVAVLGWRRGRRWLVWLPLLWCYGVVQLNSGVSARLPASLEGETLVMQGKVVGLPATVNEFRFGRWRYRQTLTLDVWGATRWPGMHRIRVNAYELPVQVKADQRLALMVKLKAPRGVYNATGVDAARRDLAAGIDARGTVQSWTVQGGDKGLDRWRQWLSDLVAERVSVSPAGRAILPALVVGDRSRLSSELWQQFQITGGAHLLAISGLHIAIVAGWFWWLGRWLLGPMMQRLFPVLTVFTLQQLAWGPALLAALGYAALAGFSLPTVRAVIMLAVVAVAQCARVSVPLWKSLGVALLMVLLLFPLSALSESLWLSFGAVAAIAMLVTSHGARWLLVLLPVMMAMLGAILFQQWSISAPLANLFLIPLYTCIVVPLALLGSLLQQGWILQGAATGTELSVWLMASLASSTSGWRLPLPTATSGLFAMLALALLLMPALPFPRRLLPILLLPWLCQRAAPLSEGDWELVAFDVGQGLALAVRTREHLLIYDSGPSWPGDSMARRIILPWLARQGLTPDRIIISHGDNDHAGGMKVLAGMAPVSSGEPQRVPGSEACRAGQQWGWDGVTFTLLWPGPEVVPGNESSCVLQVSGAGSSLLIPGDIGKQSEYRLLGSLPRADLLVVAHHGSSSSTSAALLRQVQPAYALVSAGYRNRFRHPHPQVLQRLGNAGVTVLRTDRDGMIVFRWGAADNVPLITTWRQFRERPWHRPAAWRFW</sequence>
<keyword evidence="2" id="KW-1003">Cell membrane</keyword>
<evidence type="ECO:0000256" key="6">
    <source>
        <dbReference type="SAM" id="Phobius"/>
    </source>
</evidence>
<feature type="transmembrane region" description="Helical" evidence="6">
    <location>
        <begin position="361"/>
        <end position="381"/>
    </location>
</feature>
<dbReference type="CDD" id="cd07731">
    <property type="entry name" value="ComA-like_MBL-fold"/>
    <property type="match status" value="1"/>
</dbReference>
<name>A0ABR4WD02_9GAMM</name>
<evidence type="ECO:0000256" key="1">
    <source>
        <dbReference type="ARBA" id="ARBA00004651"/>
    </source>
</evidence>
<evidence type="ECO:0000256" key="4">
    <source>
        <dbReference type="ARBA" id="ARBA00022989"/>
    </source>
</evidence>
<dbReference type="InterPro" id="IPR001279">
    <property type="entry name" value="Metallo-B-lactamas"/>
</dbReference>
<feature type="transmembrane region" description="Helical" evidence="6">
    <location>
        <begin position="446"/>
        <end position="465"/>
    </location>
</feature>
<evidence type="ECO:0000313" key="8">
    <source>
        <dbReference type="EMBL" id="KGD61341.1"/>
    </source>
</evidence>
<dbReference type="NCBIfam" id="TIGR00360">
    <property type="entry name" value="ComEC_N-term"/>
    <property type="match status" value="1"/>
</dbReference>
<dbReference type="PANTHER" id="PTHR30619:SF1">
    <property type="entry name" value="RECOMBINATION PROTEIN 2"/>
    <property type="match status" value="1"/>
</dbReference>
<protein>
    <submittedName>
        <fullName evidence="8">DNA internalization-like protein</fullName>
    </submittedName>
</protein>
<reference evidence="8 9" key="1">
    <citation type="submission" date="2012-09" db="EMBL/GenBank/DDBJ databases">
        <title>Genome Sequence of alkane-degrading Bacterium Alcanivorax jadensis T9.</title>
        <authorList>
            <person name="Lai Q."/>
            <person name="Shao Z."/>
        </authorList>
    </citation>
    <scope>NUCLEOTIDE SEQUENCE [LARGE SCALE GENOMIC DNA]</scope>
    <source>
        <strain evidence="8 9">T9</strain>
    </source>
</reference>
<evidence type="ECO:0000256" key="3">
    <source>
        <dbReference type="ARBA" id="ARBA00022692"/>
    </source>
</evidence>
<comment type="caution">
    <text evidence="8">The sequence shown here is derived from an EMBL/GenBank/DDBJ whole genome shotgun (WGS) entry which is preliminary data.</text>
</comment>
<proteinExistence type="predicted"/>
<dbReference type="InterPro" id="IPR036866">
    <property type="entry name" value="RibonucZ/Hydroxyglut_hydro"/>
</dbReference>
<dbReference type="Gene3D" id="3.60.15.10">
    <property type="entry name" value="Ribonuclease Z/Hydroxyacylglutathione hydrolase-like"/>
    <property type="match status" value="1"/>
</dbReference>
<dbReference type="InterPro" id="IPR004797">
    <property type="entry name" value="Competence_ComEC/Rec2"/>
</dbReference>
<evidence type="ECO:0000256" key="2">
    <source>
        <dbReference type="ARBA" id="ARBA00022475"/>
    </source>
</evidence>
<dbReference type="InterPro" id="IPR052159">
    <property type="entry name" value="Competence_DNA_uptake"/>
</dbReference>
<dbReference type="SUPFAM" id="SSF56281">
    <property type="entry name" value="Metallo-hydrolase/oxidoreductase"/>
    <property type="match status" value="1"/>
</dbReference>
<dbReference type="SMART" id="SM00849">
    <property type="entry name" value="Lactamase_B"/>
    <property type="match status" value="1"/>
</dbReference>